<sequence length="270" mass="30735">MARMISDQSPLLPTPMTSFVDTALSVLNSPPITHPRRFLKSLPDIVRRILPHARYSSFLETLVAGSHLCNVSARKTPSLPIQDVVASTKDSRGSETSTSSCLGTNIVSPSRKLEGSAPRSDDVVFRILYKAHGKFAWMNGRRIENVRVLKWLGEGIMSSAYIKSGQVERRHGDGCESVGVRLNYICKTWDMSKMKQWEGFYSEVNQRMGFWFYILKRIQPVVVVVCSWRYTNRHDTLWTFKEMSYHGSSVYTHVLGRLISRWSCHIPFSG</sequence>
<comment type="caution">
    <text evidence="1">The sequence shown here is derived from an EMBL/GenBank/DDBJ whole genome shotgun (WGS) entry which is preliminary data.</text>
</comment>
<dbReference type="Proteomes" id="UP001203297">
    <property type="component" value="Unassembled WGS sequence"/>
</dbReference>
<accession>A0AAD4QTW9</accession>
<gene>
    <name evidence="1" type="ORF">B0F90DRAFT_74559</name>
</gene>
<dbReference type="EMBL" id="WTXG01000001">
    <property type="protein sequence ID" value="KAI0307844.1"/>
    <property type="molecule type" value="Genomic_DNA"/>
</dbReference>
<reference evidence="1" key="1">
    <citation type="journal article" date="2022" name="New Phytol.">
        <title>Evolutionary transition to the ectomycorrhizal habit in the genomes of a hyperdiverse lineage of mushroom-forming fungi.</title>
        <authorList>
            <person name="Looney B."/>
            <person name="Miyauchi S."/>
            <person name="Morin E."/>
            <person name="Drula E."/>
            <person name="Courty P.E."/>
            <person name="Kohler A."/>
            <person name="Kuo A."/>
            <person name="LaButti K."/>
            <person name="Pangilinan J."/>
            <person name="Lipzen A."/>
            <person name="Riley R."/>
            <person name="Andreopoulos W."/>
            <person name="He G."/>
            <person name="Johnson J."/>
            <person name="Nolan M."/>
            <person name="Tritt A."/>
            <person name="Barry K.W."/>
            <person name="Grigoriev I.V."/>
            <person name="Nagy L.G."/>
            <person name="Hibbett D."/>
            <person name="Henrissat B."/>
            <person name="Matheny P.B."/>
            <person name="Labbe J."/>
            <person name="Martin F.M."/>
        </authorList>
    </citation>
    <scope>NUCLEOTIDE SEQUENCE</scope>
    <source>
        <strain evidence="1">BPL690</strain>
    </source>
</reference>
<keyword evidence="2" id="KW-1185">Reference proteome</keyword>
<evidence type="ECO:0000313" key="2">
    <source>
        <dbReference type="Proteomes" id="UP001203297"/>
    </source>
</evidence>
<evidence type="ECO:0000313" key="1">
    <source>
        <dbReference type="EMBL" id="KAI0307844.1"/>
    </source>
</evidence>
<dbReference type="AlphaFoldDB" id="A0AAD4QTW9"/>
<protein>
    <submittedName>
        <fullName evidence="1">Uncharacterized protein</fullName>
    </submittedName>
</protein>
<name>A0AAD4QTW9_9AGAM</name>
<proteinExistence type="predicted"/>
<organism evidence="1 2">
    <name type="scientific">Multifurca ochricompacta</name>
    <dbReference type="NCBI Taxonomy" id="376703"/>
    <lineage>
        <taxon>Eukaryota</taxon>
        <taxon>Fungi</taxon>
        <taxon>Dikarya</taxon>
        <taxon>Basidiomycota</taxon>
        <taxon>Agaricomycotina</taxon>
        <taxon>Agaricomycetes</taxon>
        <taxon>Russulales</taxon>
        <taxon>Russulaceae</taxon>
        <taxon>Multifurca</taxon>
    </lineage>
</organism>